<keyword evidence="5 8" id="KW-0812">Transmembrane</keyword>
<protein>
    <submittedName>
        <fullName evidence="11">Dolichol-phosphate mannosyltransferase</fullName>
    </submittedName>
</protein>
<evidence type="ECO:0000256" key="5">
    <source>
        <dbReference type="ARBA" id="ARBA00022692"/>
    </source>
</evidence>
<dbReference type="AlphaFoldDB" id="A0A1H4SMP9"/>
<dbReference type="GO" id="GO:0000271">
    <property type="term" value="P:polysaccharide biosynthetic process"/>
    <property type="evidence" value="ECO:0007669"/>
    <property type="project" value="InterPro"/>
</dbReference>
<dbReference type="Pfam" id="PF04138">
    <property type="entry name" value="GtrA_DPMS_TM"/>
    <property type="match status" value="1"/>
</dbReference>
<evidence type="ECO:0000256" key="8">
    <source>
        <dbReference type="SAM" id="Phobius"/>
    </source>
</evidence>
<dbReference type="GO" id="GO:0004582">
    <property type="term" value="F:dolichyl-phosphate beta-D-mannosyltransferase activity"/>
    <property type="evidence" value="ECO:0007669"/>
    <property type="project" value="InterPro"/>
</dbReference>
<dbReference type="SUPFAM" id="SSF53448">
    <property type="entry name" value="Nucleotide-diphospho-sugar transferases"/>
    <property type="match status" value="1"/>
</dbReference>
<evidence type="ECO:0000313" key="12">
    <source>
        <dbReference type="Proteomes" id="UP000198992"/>
    </source>
</evidence>
<dbReference type="GO" id="GO:0009247">
    <property type="term" value="P:glycolipid biosynthetic process"/>
    <property type="evidence" value="ECO:0007669"/>
    <property type="project" value="TreeGrafter"/>
</dbReference>
<evidence type="ECO:0000256" key="4">
    <source>
        <dbReference type="ARBA" id="ARBA00022679"/>
    </source>
</evidence>
<dbReference type="InterPro" id="IPR039528">
    <property type="entry name" value="DPM1-like"/>
</dbReference>
<dbReference type="InterPro" id="IPR007267">
    <property type="entry name" value="GtrA_DPMS_TM"/>
</dbReference>
<dbReference type="Gene3D" id="3.90.550.10">
    <property type="entry name" value="Spore Coat Polysaccharide Biosynthesis Protein SpsA, Chain A"/>
    <property type="match status" value="1"/>
</dbReference>
<feature type="transmembrane region" description="Helical" evidence="8">
    <location>
        <begin position="299"/>
        <end position="321"/>
    </location>
</feature>
<reference evidence="11 12" key="1">
    <citation type="submission" date="2016-10" db="EMBL/GenBank/DDBJ databases">
        <authorList>
            <person name="de Groot N.N."/>
        </authorList>
    </citation>
    <scope>NUCLEOTIDE SEQUENCE [LARGE SCALE GENOMIC DNA]</scope>
    <source>
        <strain evidence="11 12">MT12</strain>
    </source>
</reference>
<comment type="subcellular location">
    <subcellularLocation>
        <location evidence="1">Membrane</location>
        <topology evidence="1">Multi-pass membrane protein</topology>
    </subcellularLocation>
</comment>
<feature type="transmembrane region" description="Helical" evidence="8">
    <location>
        <begin position="393"/>
        <end position="418"/>
    </location>
</feature>
<accession>A0A1H4SMP9</accession>
<keyword evidence="4 11" id="KW-0808">Transferase</keyword>
<dbReference type="PANTHER" id="PTHR43398">
    <property type="entry name" value="DOLICHOL-PHOSPHATE MANNOSYLTRANSFERASE SUBUNIT 1"/>
    <property type="match status" value="1"/>
</dbReference>
<dbReference type="Pfam" id="PF00535">
    <property type="entry name" value="Glycos_transf_2"/>
    <property type="match status" value="1"/>
</dbReference>
<keyword evidence="6 8" id="KW-1133">Transmembrane helix</keyword>
<evidence type="ECO:0000256" key="3">
    <source>
        <dbReference type="ARBA" id="ARBA00022676"/>
    </source>
</evidence>
<evidence type="ECO:0000256" key="6">
    <source>
        <dbReference type="ARBA" id="ARBA00022989"/>
    </source>
</evidence>
<dbReference type="GO" id="GO:0016020">
    <property type="term" value="C:membrane"/>
    <property type="evidence" value="ECO:0007669"/>
    <property type="project" value="UniProtKB-SubCell"/>
</dbReference>
<evidence type="ECO:0000259" key="9">
    <source>
        <dbReference type="Pfam" id="PF00535"/>
    </source>
</evidence>
<sequence length="421" mass="46344">MYARPLFVVVGIFGGILPRFPAFRDGVWAGPPWQRGRLRLYAALMNDAIKLAPETSSQAASLPQLSVVVPTFNERDNVTVLYRRLDATLKDVSWEVIFVDDNSPDGTWDVVRALARKDSRVRCIRRIGRRGLSGACIEGILASSAPYAAVMDADLQHDETQLPKMVALLQSGEAELVVGSRYIEGYKAEGFNKQRAGASAFATEIARRSLKVEIADPMSGFFMIRRDRFEQLAPQLSTQGFKILLDVVATAEGKLRAVEIPYTFGARQHGESKLDSMVALDFLGLVLAKLTNDVISLRFILFAAVGGLGLLVHLSVLFIALELFKAPFPEAQAAGAIVAMTSNFILNNFLTYRDQRLKGFGILRGLLLFYLVCSVGLLANVGVAFSVYDQEPIWWLAGAAGALMGVVWNYAMSGLFVWRKR</sequence>
<evidence type="ECO:0000313" key="11">
    <source>
        <dbReference type="EMBL" id="SEC45264.1"/>
    </source>
</evidence>
<feature type="domain" description="Glycosyltransferase 2-like" evidence="9">
    <location>
        <begin position="66"/>
        <end position="231"/>
    </location>
</feature>
<dbReference type="InterPro" id="IPR001173">
    <property type="entry name" value="Glyco_trans_2-like"/>
</dbReference>
<feature type="domain" description="GtrA/DPMS transmembrane" evidence="10">
    <location>
        <begin position="302"/>
        <end position="418"/>
    </location>
</feature>
<feature type="transmembrane region" description="Helical" evidence="8">
    <location>
        <begin position="333"/>
        <end position="350"/>
    </location>
</feature>
<dbReference type="EMBL" id="FNTH01000001">
    <property type="protein sequence ID" value="SEC45264.1"/>
    <property type="molecule type" value="Genomic_DNA"/>
</dbReference>
<evidence type="ECO:0000256" key="7">
    <source>
        <dbReference type="ARBA" id="ARBA00023136"/>
    </source>
</evidence>
<evidence type="ECO:0000256" key="1">
    <source>
        <dbReference type="ARBA" id="ARBA00004141"/>
    </source>
</evidence>
<comment type="similarity">
    <text evidence="2">Belongs to the glycosyltransferase 2 family.</text>
</comment>
<keyword evidence="3 11" id="KW-0328">Glycosyltransferase</keyword>
<dbReference type="Proteomes" id="UP000198992">
    <property type="component" value="Unassembled WGS sequence"/>
</dbReference>
<proteinExistence type="inferred from homology"/>
<feature type="transmembrane region" description="Helical" evidence="8">
    <location>
        <begin position="362"/>
        <end position="387"/>
    </location>
</feature>
<name>A0A1H4SMP9_9BRAD</name>
<keyword evidence="7 8" id="KW-0472">Membrane</keyword>
<evidence type="ECO:0000259" key="10">
    <source>
        <dbReference type="Pfam" id="PF04138"/>
    </source>
</evidence>
<evidence type="ECO:0000256" key="2">
    <source>
        <dbReference type="ARBA" id="ARBA00006739"/>
    </source>
</evidence>
<organism evidence="11 12">
    <name type="scientific">Bradyrhizobium erythrophlei</name>
    <dbReference type="NCBI Taxonomy" id="1437360"/>
    <lineage>
        <taxon>Bacteria</taxon>
        <taxon>Pseudomonadati</taxon>
        <taxon>Pseudomonadota</taxon>
        <taxon>Alphaproteobacteria</taxon>
        <taxon>Hyphomicrobiales</taxon>
        <taxon>Nitrobacteraceae</taxon>
        <taxon>Bradyrhizobium</taxon>
    </lineage>
</organism>
<dbReference type="CDD" id="cd06442">
    <property type="entry name" value="DPM1_like"/>
    <property type="match status" value="1"/>
</dbReference>
<gene>
    <name evidence="11" type="ORF">SAMN05444164_1874</name>
</gene>
<dbReference type="PANTHER" id="PTHR43398:SF1">
    <property type="entry name" value="DOLICHOL-PHOSPHATE MANNOSYLTRANSFERASE SUBUNIT 1"/>
    <property type="match status" value="1"/>
</dbReference>
<dbReference type="InterPro" id="IPR029044">
    <property type="entry name" value="Nucleotide-diphossugar_trans"/>
</dbReference>